<dbReference type="EMBL" id="MLAW01000090">
    <property type="protein sequence ID" value="OJJ13858.1"/>
    <property type="molecule type" value="Genomic_DNA"/>
</dbReference>
<evidence type="ECO:0000313" key="2">
    <source>
        <dbReference type="Proteomes" id="UP000183940"/>
    </source>
</evidence>
<name>A0A1L9QJC4_9CYAN</name>
<dbReference type="Proteomes" id="UP000183940">
    <property type="component" value="Unassembled WGS sequence"/>
</dbReference>
<comment type="caution">
    <text evidence="1">The sequence shown here is derived from an EMBL/GenBank/DDBJ whole genome shotgun (WGS) entry which is preliminary data.</text>
</comment>
<reference evidence="1" key="1">
    <citation type="submission" date="2016-10" db="EMBL/GenBank/DDBJ databases">
        <title>CRISPR-Cas defence system in Roseofilum reptotaenium: evidence of a bacteriophage-cyanobacterium arms race in the coral black band disease.</title>
        <authorList>
            <person name="Buerger P."/>
            <person name="Wood-Charlson E.M."/>
            <person name="Weynberg K.D."/>
            <person name="Willis B."/>
            <person name="Van Oppen M.J."/>
        </authorList>
    </citation>
    <scope>NUCLEOTIDE SEQUENCE [LARGE SCALE GENOMIC DNA]</scope>
    <source>
        <strain evidence="1">AO1-A</strain>
    </source>
</reference>
<sequence length="162" mass="18469">MIITQKSLFPDIISDKKIVVNNNKQLSLFDLLKPTPKSARIQEIAPENLEFIAYEKRKPVRADSTCSLHGCKIFVSNSKKENKVAVKVDGRYWAARIDHLDRELLNLNWHIDQAKDFITECLSDTVDWMESAYDEDFLKPGEVIVFDGLKLRMSASGAVDLV</sequence>
<proteinExistence type="predicted"/>
<protein>
    <submittedName>
        <fullName evidence="1">Uncharacterized protein</fullName>
    </submittedName>
</protein>
<keyword evidence="2" id="KW-1185">Reference proteome</keyword>
<gene>
    <name evidence="1" type="ORF">BI308_25475</name>
</gene>
<dbReference type="STRING" id="1925591.BI308_25475"/>
<evidence type="ECO:0000313" key="1">
    <source>
        <dbReference type="EMBL" id="OJJ13858.1"/>
    </source>
</evidence>
<organism evidence="1 2">
    <name type="scientific">Roseofilum reptotaenium AO1-A</name>
    <dbReference type="NCBI Taxonomy" id="1925591"/>
    <lineage>
        <taxon>Bacteria</taxon>
        <taxon>Bacillati</taxon>
        <taxon>Cyanobacteriota</taxon>
        <taxon>Cyanophyceae</taxon>
        <taxon>Desertifilales</taxon>
        <taxon>Desertifilaceae</taxon>
        <taxon>Roseofilum</taxon>
    </lineage>
</organism>
<accession>A0A1L9QJC4</accession>
<dbReference type="AlphaFoldDB" id="A0A1L9QJC4"/>